<organism evidence="1 2">
    <name type="scientific">Thalictrum thalictroides</name>
    <name type="common">Rue-anemone</name>
    <name type="synonym">Anemone thalictroides</name>
    <dbReference type="NCBI Taxonomy" id="46969"/>
    <lineage>
        <taxon>Eukaryota</taxon>
        <taxon>Viridiplantae</taxon>
        <taxon>Streptophyta</taxon>
        <taxon>Embryophyta</taxon>
        <taxon>Tracheophyta</taxon>
        <taxon>Spermatophyta</taxon>
        <taxon>Magnoliopsida</taxon>
        <taxon>Ranunculales</taxon>
        <taxon>Ranunculaceae</taxon>
        <taxon>Thalictroideae</taxon>
        <taxon>Thalictrum</taxon>
    </lineage>
</organism>
<keyword evidence="2" id="KW-1185">Reference proteome</keyword>
<gene>
    <name evidence="1" type="ORF">FRX31_029659</name>
</gene>
<reference evidence="1 2" key="1">
    <citation type="submission" date="2020-06" db="EMBL/GenBank/DDBJ databases">
        <title>Transcriptomic and genomic resources for Thalictrum thalictroides and T. hernandezii: Facilitating candidate gene discovery in an emerging model plant lineage.</title>
        <authorList>
            <person name="Arias T."/>
            <person name="Riano-Pachon D.M."/>
            <person name="Di Stilio V.S."/>
        </authorList>
    </citation>
    <scope>NUCLEOTIDE SEQUENCE [LARGE SCALE GENOMIC DNA]</scope>
    <source>
        <strain evidence="2">cv. WT478/WT964</strain>
        <tissue evidence="1">Leaves</tissue>
    </source>
</reference>
<sequence>MFRLAYAIENVKGKVLALMKDERSITQVCMEMRKRTGFVMDWPKVMAEFVHGLLGLFVQQFLMDI</sequence>
<dbReference type="AlphaFoldDB" id="A0A7J6V6K9"/>
<accession>A0A7J6V6K9</accession>
<dbReference type="Proteomes" id="UP000554482">
    <property type="component" value="Unassembled WGS sequence"/>
</dbReference>
<name>A0A7J6V6K9_THATH</name>
<protein>
    <submittedName>
        <fullName evidence="1">Uncharacterized protein</fullName>
    </submittedName>
</protein>
<dbReference type="EMBL" id="JABWDY010037017">
    <property type="protein sequence ID" value="KAF5180754.1"/>
    <property type="molecule type" value="Genomic_DNA"/>
</dbReference>
<proteinExistence type="predicted"/>
<comment type="caution">
    <text evidence="1">The sequence shown here is derived from an EMBL/GenBank/DDBJ whole genome shotgun (WGS) entry which is preliminary data.</text>
</comment>
<evidence type="ECO:0000313" key="2">
    <source>
        <dbReference type="Proteomes" id="UP000554482"/>
    </source>
</evidence>
<evidence type="ECO:0000313" key="1">
    <source>
        <dbReference type="EMBL" id="KAF5180754.1"/>
    </source>
</evidence>